<dbReference type="InterPro" id="IPR000595">
    <property type="entry name" value="cNMP-bd_dom"/>
</dbReference>
<proteinExistence type="predicted"/>
<dbReference type="PANTHER" id="PTHR33525:SF3">
    <property type="entry name" value="RIBONUCLEASE Y"/>
    <property type="match status" value="1"/>
</dbReference>
<dbReference type="CDD" id="cd00038">
    <property type="entry name" value="CAP_ED"/>
    <property type="match status" value="1"/>
</dbReference>
<dbReference type="Pfam" id="PF00027">
    <property type="entry name" value="cNMP_binding"/>
    <property type="match status" value="1"/>
</dbReference>
<dbReference type="Gene3D" id="1.10.3210.10">
    <property type="entry name" value="Hypothetical protein af1432"/>
    <property type="match status" value="1"/>
</dbReference>
<dbReference type="PANTHER" id="PTHR33525">
    <property type="match status" value="1"/>
</dbReference>
<gene>
    <name evidence="3" type="ORF">CLH61_11705</name>
</gene>
<dbReference type="Gene3D" id="2.60.120.10">
    <property type="entry name" value="Jelly Rolls"/>
    <property type="match status" value="1"/>
</dbReference>
<organism evidence="3 4">
    <name type="scientific">Marinobacter profundi</name>
    <dbReference type="NCBI Taxonomy" id="2666256"/>
    <lineage>
        <taxon>Bacteria</taxon>
        <taxon>Pseudomonadati</taxon>
        <taxon>Pseudomonadota</taxon>
        <taxon>Gammaproteobacteria</taxon>
        <taxon>Pseudomonadales</taxon>
        <taxon>Marinobacteraceae</taxon>
        <taxon>Marinobacter</taxon>
    </lineage>
</organism>
<keyword evidence="4" id="KW-1185">Reference proteome</keyword>
<evidence type="ECO:0000259" key="1">
    <source>
        <dbReference type="PROSITE" id="PS50042"/>
    </source>
</evidence>
<dbReference type="InterPro" id="IPR013976">
    <property type="entry name" value="HDOD"/>
</dbReference>
<dbReference type="AlphaFoldDB" id="A0A2G1UKG2"/>
<dbReference type="PROSITE" id="PS51833">
    <property type="entry name" value="HDOD"/>
    <property type="match status" value="1"/>
</dbReference>
<accession>A0A2G1UKG2</accession>
<protein>
    <submittedName>
        <fullName evidence="3">Cyclic nucleotide-binding protein</fullName>
    </submittedName>
</protein>
<feature type="domain" description="Cyclic nucleotide-binding" evidence="1">
    <location>
        <begin position="18"/>
        <end position="116"/>
    </location>
</feature>
<comment type="caution">
    <text evidence="3">The sequence shown here is derived from an EMBL/GenBank/DDBJ whole genome shotgun (WGS) entry which is preliminary data.</text>
</comment>
<dbReference type="InterPro" id="IPR014710">
    <property type="entry name" value="RmlC-like_jellyroll"/>
</dbReference>
<evidence type="ECO:0000313" key="3">
    <source>
        <dbReference type="EMBL" id="PHQ14994.1"/>
    </source>
</evidence>
<dbReference type="PROSITE" id="PS50042">
    <property type="entry name" value="CNMP_BINDING_3"/>
    <property type="match status" value="1"/>
</dbReference>
<dbReference type="EMBL" id="NTFH01000008">
    <property type="protein sequence ID" value="PHQ14994.1"/>
    <property type="molecule type" value="Genomic_DNA"/>
</dbReference>
<dbReference type="InterPro" id="IPR052340">
    <property type="entry name" value="RNase_Y/CdgJ"/>
</dbReference>
<dbReference type="SUPFAM" id="SSF51206">
    <property type="entry name" value="cAMP-binding domain-like"/>
    <property type="match status" value="1"/>
</dbReference>
<sequence>MGGQENLPVDHRLRHMQPLCRLAGDQLVLLASRAERRRFGAGQKVVERGSRDGLDYFLLSGSVDLTAVDGRTLTIAAQSDQAANAIARLQPRMFRVTAHQPCEFLVVEQDVLNQLLRQAPVTPVSSLSTAHTGLLSRGGDESEEHRLLMEFYGDLRVNHVTLPGLPDVAWKVRRAAERQEVSAAGLAEAIAADPAMAAKLVRACNGPLFRGFGDVRSIPEAVARLGVETTRKLVTEFAMREVFSSRHPTVQAAMTRTWHHARDVAAISRELADRLPGGNPEEAMLAGLLHGLGAVPVLVRAEHHVELFADPVNLDHAMKELCPDIGAAILEHWSFPERFVEVARHAGSWDYECLEATPQLVDIVIVARLHAMVGTNQNAGLPPFARVPAYRRLGGLGLNASRSLELLTAARARVDRMQQVLSIY</sequence>
<evidence type="ECO:0000259" key="2">
    <source>
        <dbReference type="PROSITE" id="PS51833"/>
    </source>
</evidence>
<name>A0A2G1UKG2_9GAMM</name>
<reference evidence="3 4" key="1">
    <citation type="submission" date="2017-09" db="EMBL/GenBank/DDBJ databases">
        <title>The draft genome sequences of Marinobacter sp. PWS21.</title>
        <authorList>
            <person name="Cao J."/>
        </authorList>
    </citation>
    <scope>NUCLEOTIDE SEQUENCE [LARGE SCALE GENOMIC DNA]</scope>
    <source>
        <strain evidence="3 4">PWS21</strain>
    </source>
</reference>
<evidence type="ECO:0000313" key="4">
    <source>
        <dbReference type="Proteomes" id="UP000231409"/>
    </source>
</evidence>
<feature type="domain" description="HDOD" evidence="2">
    <location>
        <begin position="162"/>
        <end position="349"/>
    </location>
</feature>
<dbReference type="Proteomes" id="UP000231409">
    <property type="component" value="Unassembled WGS sequence"/>
</dbReference>
<dbReference type="Pfam" id="PF08668">
    <property type="entry name" value="HDOD"/>
    <property type="match status" value="1"/>
</dbReference>
<dbReference type="InterPro" id="IPR018490">
    <property type="entry name" value="cNMP-bd_dom_sf"/>
</dbReference>
<dbReference type="RefSeq" id="WP_099614911.1">
    <property type="nucleotide sequence ID" value="NZ_KZ319371.1"/>
</dbReference>
<dbReference type="SUPFAM" id="SSF109604">
    <property type="entry name" value="HD-domain/PDEase-like"/>
    <property type="match status" value="1"/>
</dbReference>